<dbReference type="GeneID" id="10511188"/>
<evidence type="ECO:0000313" key="2">
    <source>
        <dbReference type="Proteomes" id="UP000001064"/>
    </source>
</evidence>
<dbReference type="VEuPathDB" id="AmoebaDB:DICPUDRAFT_85580"/>
<organism evidence="1 2">
    <name type="scientific">Dictyostelium purpureum</name>
    <name type="common">Slime mold</name>
    <dbReference type="NCBI Taxonomy" id="5786"/>
    <lineage>
        <taxon>Eukaryota</taxon>
        <taxon>Amoebozoa</taxon>
        <taxon>Evosea</taxon>
        <taxon>Eumycetozoa</taxon>
        <taxon>Dictyostelia</taxon>
        <taxon>Dictyosteliales</taxon>
        <taxon>Dictyosteliaceae</taxon>
        <taxon>Dictyostelium</taxon>
    </lineage>
</organism>
<sequence length="174" mass="19853">MPDLIVFLFHIHHKLSLGVVCDSFKVNSFVATSSSSVNPTTSNNLTSYDEVEKGFRVHEEDEAVELNESLNEFNNESRFGVGRDVSDVGEAQEEDDDNNKNMEFKFDLDLTTINVGESLEKCDKEMKALYQDIYPIGEVNDQYLQYLSIFSKKLDIFKHKKAKVYLPIIPLNTS</sequence>
<dbReference type="Proteomes" id="UP000001064">
    <property type="component" value="Unassembled WGS sequence"/>
</dbReference>
<dbReference type="AlphaFoldDB" id="F1A664"/>
<accession>F1A664</accession>
<evidence type="ECO:0000313" key="1">
    <source>
        <dbReference type="EMBL" id="EGC28316.1"/>
    </source>
</evidence>
<keyword evidence="2" id="KW-1185">Reference proteome</keyword>
<dbReference type="RefSeq" id="XP_003295158.1">
    <property type="nucleotide sequence ID" value="XM_003295110.1"/>
</dbReference>
<name>F1A664_DICPU</name>
<dbReference type="STRING" id="5786.F1A664"/>
<dbReference type="InParanoid" id="F1A664"/>
<gene>
    <name evidence="1" type="ORF">DICPUDRAFT_85580</name>
</gene>
<reference evidence="2" key="1">
    <citation type="journal article" date="2011" name="Genome Biol.">
        <title>Comparative genomics of the social amoebae Dictyostelium discoideum and Dictyostelium purpureum.</title>
        <authorList>
            <consortium name="US DOE Joint Genome Institute (JGI-PGF)"/>
            <person name="Sucgang R."/>
            <person name="Kuo A."/>
            <person name="Tian X."/>
            <person name="Salerno W."/>
            <person name="Parikh A."/>
            <person name="Feasley C.L."/>
            <person name="Dalin E."/>
            <person name="Tu H."/>
            <person name="Huang E."/>
            <person name="Barry K."/>
            <person name="Lindquist E."/>
            <person name="Shapiro H."/>
            <person name="Bruce D."/>
            <person name="Schmutz J."/>
            <person name="Salamov A."/>
            <person name="Fey P."/>
            <person name="Gaudet P."/>
            <person name="Anjard C."/>
            <person name="Babu M.M."/>
            <person name="Basu S."/>
            <person name="Bushmanova Y."/>
            <person name="van der Wel H."/>
            <person name="Katoh-Kurasawa M."/>
            <person name="Dinh C."/>
            <person name="Coutinho P.M."/>
            <person name="Saito T."/>
            <person name="Elias M."/>
            <person name="Schaap P."/>
            <person name="Kay R.R."/>
            <person name="Henrissat B."/>
            <person name="Eichinger L."/>
            <person name="Rivero F."/>
            <person name="Putnam N.H."/>
            <person name="West C.M."/>
            <person name="Loomis W.F."/>
            <person name="Chisholm R.L."/>
            <person name="Shaulsky G."/>
            <person name="Strassmann J.E."/>
            <person name="Queller D.C."/>
            <person name="Kuspa A."/>
            <person name="Grigoriev I.V."/>
        </authorList>
    </citation>
    <scope>NUCLEOTIDE SEQUENCE [LARGE SCALE GENOMIC DNA]</scope>
    <source>
        <strain evidence="2">QSDP1</strain>
    </source>
</reference>
<dbReference type="KEGG" id="dpp:DICPUDRAFT_85580"/>
<dbReference type="EMBL" id="GL871683">
    <property type="protein sequence ID" value="EGC28316.1"/>
    <property type="molecule type" value="Genomic_DNA"/>
</dbReference>
<proteinExistence type="predicted"/>
<protein>
    <submittedName>
        <fullName evidence="1">Uncharacterized protein</fullName>
    </submittedName>
</protein>